<accession>A0A378KRK9</accession>
<dbReference type="Gene3D" id="1.20.120.160">
    <property type="entry name" value="HPT domain"/>
    <property type="match status" value="1"/>
</dbReference>
<keyword evidence="3 6" id="KW-0597">Phosphoprotein</keyword>
<dbReference type="InterPro" id="IPR000700">
    <property type="entry name" value="PAS-assoc_C"/>
</dbReference>
<dbReference type="GO" id="GO:0005524">
    <property type="term" value="F:ATP binding"/>
    <property type="evidence" value="ECO:0007669"/>
    <property type="project" value="UniProtKB-KW"/>
</dbReference>
<evidence type="ECO:0000259" key="9">
    <source>
        <dbReference type="PROSITE" id="PS50110"/>
    </source>
</evidence>
<dbReference type="Proteomes" id="UP000054639">
    <property type="component" value="Unassembled WGS sequence"/>
</dbReference>
<dbReference type="CDD" id="cd17546">
    <property type="entry name" value="REC_hyHK_CKI1_RcsC-like"/>
    <property type="match status" value="1"/>
</dbReference>
<dbReference type="Pfam" id="PF01627">
    <property type="entry name" value="Hpt"/>
    <property type="match status" value="1"/>
</dbReference>
<dbReference type="SUPFAM" id="SSF47226">
    <property type="entry name" value="Histidine-containing phosphotransfer domain, HPT domain"/>
    <property type="match status" value="1"/>
</dbReference>
<dbReference type="Proteomes" id="UP000254230">
    <property type="component" value="Unassembled WGS sequence"/>
</dbReference>
<dbReference type="PROSITE" id="PS50110">
    <property type="entry name" value="RESPONSE_REGULATORY"/>
    <property type="match status" value="1"/>
</dbReference>
<dbReference type="InterPro" id="IPR036641">
    <property type="entry name" value="HPT_dom_sf"/>
</dbReference>
<dbReference type="Pfam" id="PF02518">
    <property type="entry name" value="HATPase_c"/>
    <property type="match status" value="1"/>
</dbReference>
<evidence type="ECO:0000256" key="5">
    <source>
        <dbReference type="PROSITE-ProRule" id="PRU00110"/>
    </source>
</evidence>
<dbReference type="STRING" id="45072.Lqua_0828"/>
<reference evidence="12 14" key="1">
    <citation type="submission" date="2015-11" db="EMBL/GenBank/DDBJ databases">
        <title>Genomic analysis of 38 Legionella species identifies large and diverse effector repertoires.</title>
        <authorList>
            <person name="Burstein D."/>
            <person name="Amaro F."/>
            <person name="Zusman T."/>
            <person name="Lifshitz Z."/>
            <person name="Cohen O."/>
            <person name="Gilbert J.A."/>
            <person name="Pupko T."/>
            <person name="Shuman H.A."/>
            <person name="Segal G."/>
        </authorList>
    </citation>
    <scope>NUCLEOTIDE SEQUENCE [LARGE SCALE GENOMIC DNA]</scope>
    <source>
        <strain evidence="12 14">ATCC 49507</strain>
    </source>
</reference>
<feature type="domain" description="PAC" evidence="10">
    <location>
        <begin position="85"/>
        <end position="137"/>
    </location>
</feature>
<dbReference type="Pfam" id="PF08448">
    <property type="entry name" value="PAS_4"/>
    <property type="match status" value="1"/>
</dbReference>
<dbReference type="Gene3D" id="1.10.287.130">
    <property type="match status" value="1"/>
</dbReference>
<dbReference type="InterPro" id="IPR035965">
    <property type="entry name" value="PAS-like_dom_sf"/>
</dbReference>
<feature type="modified residue" description="Phosphohistidine" evidence="5">
    <location>
        <position position="624"/>
    </location>
</feature>
<feature type="region of interest" description="Disordered" evidence="7">
    <location>
        <begin position="383"/>
        <end position="414"/>
    </location>
</feature>
<evidence type="ECO:0000259" key="11">
    <source>
        <dbReference type="PROSITE" id="PS50894"/>
    </source>
</evidence>
<dbReference type="InterPro" id="IPR004358">
    <property type="entry name" value="Sig_transdc_His_kin-like_C"/>
</dbReference>
<feature type="modified residue" description="4-aspartylphosphate" evidence="6">
    <location>
        <position position="471"/>
    </location>
</feature>
<dbReference type="PROSITE" id="PS50109">
    <property type="entry name" value="HIS_KIN"/>
    <property type="match status" value="1"/>
</dbReference>
<name>A0A378KRK9_9GAMM</name>
<evidence type="ECO:0000256" key="6">
    <source>
        <dbReference type="PROSITE-ProRule" id="PRU00169"/>
    </source>
</evidence>
<evidence type="ECO:0000313" key="12">
    <source>
        <dbReference type="EMBL" id="KTD52995.1"/>
    </source>
</evidence>
<dbReference type="PROSITE" id="PS50113">
    <property type="entry name" value="PAC"/>
    <property type="match status" value="1"/>
</dbReference>
<evidence type="ECO:0000256" key="7">
    <source>
        <dbReference type="SAM" id="MobiDB-lite"/>
    </source>
</evidence>
<protein>
    <recommendedName>
        <fullName evidence="2">histidine kinase</fullName>
        <ecNumber evidence="2">2.7.13.3</ecNumber>
    </recommendedName>
</protein>
<dbReference type="Pfam" id="PF00072">
    <property type="entry name" value="Response_reg"/>
    <property type="match status" value="1"/>
</dbReference>
<dbReference type="EMBL" id="LNYR01000006">
    <property type="protein sequence ID" value="KTD52995.1"/>
    <property type="molecule type" value="Genomic_DNA"/>
</dbReference>
<evidence type="ECO:0000256" key="4">
    <source>
        <dbReference type="ARBA" id="ARBA00023012"/>
    </source>
</evidence>
<dbReference type="RefSeq" id="WP_058473013.1">
    <property type="nucleotide sequence ID" value="NZ_CAAAIL010000018.1"/>
</dbReference>
<evidence type="ECO:0000313" key="13">
    <source>
        <dbReference type="EMBL" id="STY17215.1"/>
    </source>
</evidence>
<dbReference type="EMBL" id="UGOW01000001">
    <property type="protein sequence ID" value="STY17215.1"/>
    <property type="molecule type" value="Genomic_DNA"/>
</dbReference>
<feature type="domain" description="Response regulatory" evidence="9">
    <location>
        <begin position="422"/>
        <end position="540"/>
    </location>
</feature>
<dbReference type="Gene3D" id="3.40.50.2300">
    <property type="match status" value="1"/>
</dbReference>
<organism evidence="13 15">
    <name type="scientific">Legionella quateirensis</name>
    <dbReference type="NCBI Taxonomy" id="45072"/>
    <lineage>
        <taxon>Bacteria</taxon>
        <taxon>Pseudomonadati</taxon>
        <taxon>Pseudomonadota</taxon>
        <taxon>Gammaproteobacteria</taxon>
        <taxon>Legionellales</taxon>
        <taxon>Legionellaceae</taxon>
        <taxon>Legionella</taxon>
    </lineage>
</organism>
<dbReference type="PANTHER" id="PTHR45339:SF3">
    <property type="entry name" value="HISTIDINE KINASE"/>
    <property type="match status" value="1"/>
</dbReference>
<evidence type="ECO:0000256" key="1">
    <source>
        <dbReference type="ARBA" id="ARBA00000085"/>
    </source>
</evidence>
<keyword evidence="4" id="KW-0902">Two-component regulatory system</keyword>
<dbReference type="SUPFAM" id="SSF55785">
    <property type="entry name" value="PYP-like sensor domain (PAS domain)"/>
    <property type="match status" value="1"/>
</dbReference>
<dbReference type="GO" id="GO:0000155">
    <property type="term" value="F:phosphorelay sensor kinase activity"/>
    <property type="evidence" value="ECO:0007669"/>
    <property type="project" value="InterPro"/>
</dbReference>
<dbReference type="InterPro" id="IPR003661">
    <property type="entry name" value="HisK_dim/P_dom"/>
</dbReference>
<dbReference type="PROSITE" id="PS50894">
    <property type="entry name" value="HPT"/>
    <property type="match status" value="1"/>
</dbReference>
<dbReference type="SUPFAM" id="SSF55874">
    <property type="entry name" value="ATPase domain of HSP90 chaperone/DNA topoisomerase II/histidine kinase"/>
    <property type="match status" value="1"/>
</dbReference>
<dbReference type="EC" id="2.7.13.3" evidence="2"/>
<dbReference type="GO" id="GO:0005886">
    <property type="term" value="C:plasma membrane"/>
    <property type="evidence" value="ECO:0007669"/>
    <property type="project" value="UniProtKB-SubCell"/>
</dbReference>
<dbReference type="InterPro" id="IPR001789">
    <property type="entry name" value="Sig_transdc_resp-reg_receiver"/>
</dbReference>
<dbReference type="FunFam" id="3.30.565.10:FF:000010">
    <property type="entry name" value="Sensor histidine kinase RcsC"/>
    <property type="match status" value="1"/>
</dbReference>
<dbReference type="Gene3D" id="3.30.450.20">
    <property type="entry name" value="PAS domain"/>
    <property type="match status" value="1"/>
</dbReference>
<dbReference type="SUPFAM" id="SSF47384">
    <property type="entry name" value="Homodimeric domain of signal transducing histidine kinase"/>
    <property type="match status" value="1"/>
</dbReference>
<dbReference type="PRINTS" id="PR00344">
    <property type="entry name" value="BCTRLSENSOR"/>
</dbReference>
<dbReference type="Pfam" id="PF00512">
    <property type="entry name" value="HisKA"/>
    <property type="match status" value="1"/>
</dbReference>
<feature type="domain" description="Histidine kinase" evidence="8">
    <location>
        <begin position="155"/>
        <end position="376"/>
    </location>
</feature>
<dbReference type="SMART" id="SM00448">
    <property type="entry name" value="REC"/>
    <property type="match status" value="1"/>
</dbReference>
<dbReference type="InterPro" id="IPR036097">
    <property type="entry name" value="HisK_dim/P_sf"/>
</dbReference>
<dbReference type="Gene3D" id="3.30.565.10">
    <property type="entry name" value="Histidine kinase-like ATPase, C-terminal domain"/>
    <property type="match status" value="1"/>
</dbReference>
<evidence type="ECO:0000256" key="2">
    <source>
        <dbReference type="ARBA" id="ARBA00012438"/>
    </source>
</evidence>
<evidence type="ECO:0000259" key="10">
    <source>
        <dbReference type="PROSITE" id="PS50113"/>
    </source>
</evidence>
<evidence type="ECO:0000313" key="15">
    <source>
        <dbReference type="Proteomes" id="UP000254230"/>
    </source>
</evidence>
<evidence type="ECO:0000259" key="8">
    <source>
        <dbReference type="PROSITE" id="PS50109"/>
    </source>
</evidence>
<dbReference type="AlphaFoldDB" id="A0A378KRK9"/>
<evidence type="ECO:0000256" key="3">
    <source>
        <dbReference type="ARBA" id="ARBA00022553"/>
    </source>
</evidence>
<reference evidence="13 15" key="2">
    <citation type="submission" date="2018-06" db="EMBL/GenBank/DDBJ databases">
        <authorList>
            <consortium name="Pathogen Informatics"/>
            <person name="Doyle S."/>
        </authorList>
    </citation>
    <scope>NUCLEOTIDE SEQUENCE [LARGE SCALE GENOMIC DNA]</scope>
    <source>
        <strain evidence="13 15">NCTC12376</strain>
    </source>
</reference>
<dbReference type="InterPro" id="IPR036890">
    <property type="entry name" value="HATPase_C_sf"/>
</dbReference>
<keyword evidence="13" id="KW-0808">Transferase</keyword>
<dbReference type="CDD" id="cd00082">
    <property type="entry name" value="HisKA"/>
    <property type="match status" value="1"/>
</dbReference>
<sequence length="683" mass="76933">MKSPKTIADNSDIIELLFNSMPFSYVYWKNTEGVYMGASTNQIKLFDHDGTGFVGKTIYQVLNDQATAKAIDDTDNKIMRTGIPEILEEPVITPQGEKRIFLSQKQPIKNSKNETVGLIGFSLDITDRKKIEEELTLAKEAAEAANKVKTEFLENMRHDIRTPLSGIVGFSEIIKSESTEPKIKEYAVNLVASSHALLNLMDEVLEAVKVSSGEIPMLKRKFNLKRTLEQVVALYQAKAYEKHLKLSLTLDPNLPCFVIGDKIRLHRIALELIGNALNFTDVGHVLVHVSLAKKESQQLVIKLTVTDSGIGIPKEKQQEIYLQFKRLTPSYQGIYKGTGLGLYVVKQFVDELGGEIYVKSEPMKGTCFTCLFPFQAPLLDDDSGIDETDESKMDRPFMQPLPHPLSRTPKPTEQTTPQLMTDVLVVEDNFIAQTVARALLTQLSCKVDIASNGNQALQLCKKNQYDLIFMDIGLGNGIDGYEVTRHIRTMPSDKKHTPIIALTAHGGDESRKRCIESGMDAVLTKPLTQAHAMDVIKTFTHKRRNLPEIKSTKARHDLPDSNDELFQLNQFPILDIEVALKNCGQKNMVNDLLSLMIKDLPTDLAQMHQAYKTHKYDEVEKLAHKIKGGALYLGTTRMKYACQYVERYWKSGQHELFNPLVEQAVNTIDETIKYIEGWLRSDT</sequence>
<dbReference type="PANTHER" id="PTHR45339">
    <property type="entry name" value="HYBRID SIGNAL TRANSDUCTION HISTIDINE KINASE J"/>
    <property type="match status" value="1"/>
</dbReference>
<proteinExistence type="predicted"/>
<dbReference type="InterPro" id="IPR005467">
    <property type="entry name" value="His_kinase_dom"/>
</dbReference>
<dbReference type="InterPro" id="IPR003594">
    <property type="entry name" value="HATPase_dom"/>
</dbReference>
<dbReference type="InterPro" id="IPR011006">
    <property type="entry name" value="CheY-like_superfamily"/>
</dbReference>
<keyword evidence="14" id="KW-1185">Reference proteome</keyword>
<feature type="domain" description="HPt" evidence="11">
    <location>
        <begin position="585"/>
        <end position="678"/>
    </location>
</feature>
<dbReference type="InterPro" id="IPR013656">
    <property type="entry name" value="PAS_4"/>
</dbReference>
<dbReference type="SMART" id="SM00387">
    <property type="entry name" value="HATPase_c"/>
    <property type="match status" value="1"/>
</dbReference>
<evidence type="ECO:0000313" key="14">
    <source>
        <dbReference type="Proteomes" id="UP000054639"/>
    </source>
</evidence>
<dbReference type="SUPFAM" id="SSF52172">
    <property type="entry name" value="CheY-like"/>
    <property type="match status" value="1"/>
</dbReference>
<gene>
    <name evidence="13" type="primary">arcB_5</name>
    <name evidence="12" type="ORF">Lqua_0828</name>
    <name evidence="13" type="ORF">NCTC12376_01009</name>
</gene>
<dbReference type="InterPro" id="IPR008207">
    <property type="entry name" value="Sig_transdc_His_kin_Hpt_dom"/>
</dbReference>
<comment type="catalytic activity">
    <reaction evidence="1">
        <text>ATP + protein L-histidine = ADP + protein N-phospho-L-histidine.</text>
        <dbReference type="EC" id="2.7.13.3"/>
    </reaction>
</comment>
<dbReference type="CDD" id="cd00088">
    <property type="entry name" value="HPT"/>
    <property type="match status" value="1"/>
</dbReference>
<dbReference type="SMART" id="SM00388">
    <property type="entry name" value="HisKA"/>
    <property type="match status" value="1"/>
</dbReference>